<gene>
    <name evidence="2" type="ORF">JZO70_18770</name>
</gene>
<evidence type="ECO:0000256" key="1">
    <source>
        <dbReference type="SAM" id="Phobius"/>
    </source>
</evidence>
<accession>A0ABS3LF14</accession>
<dbReference type="EMBL" id="JAFREM010000031">
    <property type="protein sequence ID" value="MBO1308227.1"/>
    <property type="molecule type" value="Genomic_DNA"/>
</dbReference>
<dbReference type="Proteomes" id="UP000664601">
    <property type="component" value="Unassembled WGS sequence"/>
</dbReference>
<keyword evidence="3" id="KW-1185">Reference proteome</keyword>
<sequence length="321" mass="36733">MNDSISFEDLLSFLKEYKKQIVFGFIFSFAVIFFLLVYSGLSTRNYIREDKEVEGFSFILENKEGAIISNTGVVKSVLVDSVEEILKVSSYKEVERIQDATEVTFDATSSMMAVTIDNSYLDSSIKNLADLYFKHLANGDLRYFENKNIYIMDQKPTKRTISAQEVGSINLIGKKKILVFIVVWVILGLSISSLLIFRKNRGDKTIKSKFYLSNETINIDIEKFHHLSFADEAKEIKAIIDFPKQNKFVVCNEKSLGNLFIDNEYIFVTTSLSEVSDSPFKPCEILIICTKGKTPKKWYELQMELVKNYNANLKSIFISGQ</sequence>
<evidence type="ECO:0008006" key="4">
    <source>
        <dbReference type="Google" id="ProtNLM"/>
    </source>
</evidence>
<dbReference type="RefSeq" id="WP_207675221.1">
    <property type="nucleotide sequence ID" value="NZ_JAFREM010000031.1"/>
</dbReference>
<comment type="caution">
    <text evidence="2">The sequence shown here is derived from an EMBL/GenBank/DDBJ whole genome shotgun (WGS) entry which is preliminary data.</text>
</comment>
<name>A0ABS3LF14_9ENTE</name>
<feature type="transmembrane region" description="Helical" evidence="1">
    <location>
        <begin position="177"/>
        <end position="197"/>
    </location>
</feature>
<keyword evidence="1" id="KW-0812">Transmembrane</keyword>
<proteinExistence type="predicted"/>
<protein>
    <recommendedName>
        <fullName evidence="4">Capsular polysaccharide biosynthesis protein CpsC</fullName>
    </recommendedName>
</protein>
<organism evidence="2 3">
    <name type="scientific">Candidatus Enterococcus moelleringii</name>
    <dbReference type="NCBI Taxonomy" id="2815325"/>
    <lineage>
        <taxon>Bacteria</taxon>
        <taxon>Bacillati</taxon>
        <taxon>Bacillota</taxon>
        <taxon>Bacilli</taxon>
        <taxon>Lactobacillales</taxon>
        <taxon>Enterococcaceae</taxon>
        <taxon>Enterococcus</taxon>
    </lineage>
</organism>
<reference evidence="2 3" key="1">
    <citation type="submission" date="2021-03" db="EMBL/GenBank/DDBJ databases">
        <title>Enterococcal diversity collection.</title>
        <authorList>
            <person name="Gilmore M.S."/>
            <person name="Schwartzman J."/>
            <person name="Van Tyne D."/>
            <person name="Martin M."/>
            <person name="Earl A.M."/>
            <person name="Manson A.L."/>
            <person name="Straub T."/>
            <person name="Salamzade R."/>
            <person name="Saavedra J."/>
            <person name="Lebreton F."/>
            <person name="Prichula J."/>
            <person name="Schaufler K."/>
            <person name="Gaca A."/>
            <person name="Sgardioli B."/>
            <person name="Wagenaar J."/>
            <person name="Strong T."/>
        </authorList>
    </citation>
    <scope>NUCLEOTIDE SEQUENCE [LARGE SCALE GENOMIC DNA]</scope>
    <source>
        <strain evidence="2 3">669A</strain>
    </source>
</reference>
<evidence type="ECO:0000313" key="3">
    <source>
        <dbReference type="Proteomes" id="UP000664601"/>
    </source>
</evidence>
<keyword evidence="1" id="KW-1133">Transmembrane helix</keyword>
<keyword evidence="1" id="KW-0472">Membrane</keyword>
<feature type="transmembrane region" description="Helical" evidence="1">
    <location>
        <begin position="20"/>
        <end position="41"/>
    </location>
</feature>
<evidence type="ECO:0000313" key="2">
    <source>
        <dbReference type="EMBL" id="MBO1308227.1"/>
    </source>
</evidence>